<accession>A0ABU1U273</accession>
<reference evidence="1 2" key="1">
    <citation type="submission" date="2023-07" db="EMBL/GenBank/DDBJ databases">
        <title>Sorghum-associated microbial communities from plants grown in Nebraska, USA.</title>
        <authorList>
            <person name="Schachtman D."/>
        </authorList>
    </citation>
    <scope>NUCLEOTIDE SEQUENCE [LARGE SCALE GENOMIC DNA]</scope>
    <source>
        <strain evidence="1 2">BE211</strain>
    </source>
</reference>
<keyword evidence="2" id="KW-1185">Reference proteome</keyword>
<name>A0ABU1U273_9BACL</name>
<dbReference type="EMBL" id="JAVDWA010000004">
    <property type="protein sequence ID" value="MDR7073542.1"/>
    <property type="molecule type" value="Genomic_DNA"/>
</dbReference>
<sequence length="54" mass="5898">MGKSLPKFAVMRVVFLIDLSACKPANNVNNKNGENANTFKIPNSFEVAFDIPNA</sequence>
<protein>
    <submittedName>
        <fullName evidence="1">Uncharacterized protein</fullName>
    </submittedName>
</protein>
<proteinExistence type="predicted"/>
<gene>
    <name evidence="1" type="ORF">J2X07_002529</name>
</gene>
<evidence type="ECO:0000313" key="2">
    <source>
        <dbReference type="Proteomes" id="UP001258181"/>
    </source>
</evidence>
<comment type="caution">
    <text evidence="1">The sequence shown here is derived from an EMBL/GenBank/DDBJ whole genome shotgun (WGS) entry which is preliminary data.</text>
</comment>
<organism evidence="1 2">
    <name type="scientific">Fictibacillus barbaricus</name>
    <dbReference type="NCBI Taxonomy" id="182136"/>
    <lineage>
        <taxon>Bacteria</taxon>
        <taxon>Bacillati</taxon>
        <taxon>Bacillota</taxon>
        <taxon>Bacilli</taxon>
        <taxon>Bacillales</taxon>
        <taxon>Fictibacillaceae</taxon>
        <taxon>Fictibacillus</taxon>
    </lineage>
</organism>
<dbReference type="Proteomes" id="UP001258181">
    <property type="component" value="Unassembled WGS sequence"/>
</dbReference>
<evidence type="ECO:0000313" key="1">
    <source>
        <dbReference type="EMBL" id="MDR7073542.1"/>
    </source>
</evidence>
<dbReference type="RefSeq" id="WP_310259063.1">
    <property type="nucleotide sequence ID" value="NZ_JAVDWA010000004.1"/>
</dbReference>